<dbReference type="Proteomes" id="UP001292094">
    <property type="component" value="Unassembled WGS sequence"/>
</dbReference>
<evidence type="ECO:0000313" key="3">
    <source>
        <dbReference type="Proteomes" id="UP001292094"/>
    </source>
</evidence>
<sequence>MGEGQKGRLSECESNASQSAGFTPAASGGGKGGGLVEENDGEGELRERWWRKRREVMVDTSSAGLSVFLVLVYPSTPRHYQHPNLLTKILSKWYRTRGRAEE</sequence>
<proteinExistence type="predicted"/>
<evidence type="ECO:0000256" key="1">
    <source>
        <dbReference type="SAM" id="MobiDB-lite"/>
    </source>
</evidence>
<comment type="caution">
    <text evidence="2">The sequence shown here is derived from an EMBL/GenBank/DDBJ whole genome shotgun (WGS) entry which is preliminary data.</text>
</comment>
<name>A0AAE1Q8V1_9EUCA</name>
<feature type="compositionally biased region" description="Basic and acidic residues" evidence="1">
    <location>
        <begin position="1"/>
        <end position="11"/>
    </location>
</feature>
<organism evidence="2 3">
    <name type="scientific">Petrolisthes manimaculis</name>
    <dbReference type="NCBI Taxonomy" id="1843537"/>
    <lineage>
        <taxon>Eukaryota</taxon>
        <taxon>Metazoa</taxon>
        <taxon>Ecdysozoa</taxon>
        <taxon>Arthropoda</taxon>
        <taxon>Crustacea</taxon>
        <taxon>Multicrustacea</taxon>
        <taxon>Malacostraca</taxon>
        <taxon>Eumalacostraca</taxon>
        <taxon>Eucarida</taxon>
        <taxon>Decapoda</taxon>
        <taxon>Pleocyemata</taxon>
        <taxon>Anomura</taxon>
        <taxon>Galatheoidea</taxon>
        <taxon>Porcellanidae</taxon>
        <taxon>Petrolisthes</taxon>
    </lineage>
</organism>
<gene>
    <name evidence="2" type="ORF">Pmani_008328</name>
</gene>
<accession>A0AAE1Q8V1</accession>
<feature type="compositionally biased region" description="Polar residues" evidence="1">
    <location>
        <begin position="12"/>
        <end position="21"/>
    </location>
</feature>
<protein>
    <submittedName>
        <fullName evidence="2">Uncharacterized protein</fullName>
    </submittedName>
</protein>
<evidence type="ECO:0000313" key="2">
    <source>
        <dbReference type="EMBL" id="KAK4320842.1"/>
    </source>
</evidence>
<dbReference type="AlphaFoldDB" id="A0AAE1Q8V1"/>
<keyword evidence="3" id="KW-1185">Reference proteome</keyword>
<dbReference type="EMBL" id="JAWZYT010000633">
    <property type="protein sequence ID" value="KAK4320842.1"/>
    <property type="molecule type" value="Genomic_DNA"/>
</dbReference>
<reference evidence="2" key="1">
    <citation type="submission" date="2023-11" db="EMBL/GenBank/DDBJ databases">
        <title>Genome assemblies of two species of porcelain crab, Petrolisthes cinctipes and Petrolisthes manimaculis (Anomura: Porcellanidae).</title>
        <authorList>
            <person name="Angst P."/>
        </authorList>
    </citation>
    <scope>NUCLEOTIDE SEQUENCE</scope>
    <source>
        <strain evidence="2">PB745_02</strain>
        <tissue evidence="2">Gill</tissue>
    </source>
</reference>
<feature type="region of interest" description="Disordered" evidence="1">
    <location>
        <begin position="1"/>
        <end position="44"/>
    </location>
</feature>